<evidence type="ECO:0000313" key="2">
    <source>
        <dbReference type="Proteomes" id="UP001168528"/>
    </source>
</evidence>
<dbReference type="RefSeq" id="WP_302036764.1">
    <property type="nucleotide sequence ID" value="NZ_JAUKPO010000002.1"/>
</dbReference>
<accession>A0ABT8R1J6</accession>
<organism evidence="1 2">
    <name type="scientific">Rhodocytophaga aerolata</name>
    <dbReference type="NCBI Taxonomy" id="455078"/>
    <lineage>
        <taxon>Bacteria</taxon>
        <taxon>Pseudomonadati</taxon>
        <taxon>Bacteroidota</taxon>
        <taxon>Cytophagia</taxon>
        <taxon>Cytophagales</taxon>
        <taxon>Rhodocytophagaceae</taxon>
        <taxon>Rhodocytophaga</taxon>
    </lineage>
</organism>
<proteinExistence type="predicted"/>
<dbReference type="EMBL" id="JAUKPO010000002">
    <property type="protein sequence ID" value="MDO1445968.1"/>
    <property type="molecule type" value="Genomic_DNA"/>
</dbReference>
<sequence>MKGTNKYLAYIQADPIPSVEIIDLVGINPYSHHSAEFIIIQSQENHQQVLNLKVESESSPVFKQTEVKGTDVLIGYGNRAILFNLLNKKTKFVIKFQGYFSEFTLYEQAIYITTDSEIICINWQGKQKWLSADLGIDGVRIQSIEDGKIKGIGEWDPPGGWQTFELDQNTGKPINNTCER</sequence>
<evidence type="ECO:0000313" key="1">
    <source>
        <dbReference type="EMBL" id="MDO1445968.1"/>
    </source>
</evidence>
<dbReference type="Proteomes" id="UP001168528">
    <property type="component" value="Unassembled WGS sequence"/>
</dbReference>
<comment type="caution">
    <text evidence="1">The sequence shown here is derived from an EMBL/GenBank/DDBJ whole genome shotgun (WGS) entry which is preliminary data.</text>
</comment>
<reference evidence="1" key="1">
    <citation type="submission" date="2023-07" db="EMBL/GenBank/DDBJ databases">
        <title>The genome sequence of Rhodocytophaga aerolata KACC 12507.</title>
        <authorList>
            <person name="Zhang X."/>
        </authorList>
    </citation>
    <scope>NUCLEOTIDE SEQUENCE</scope>
    <source>
        <strain evidence="1">KACC 12507</strain>
    </source>
</reference>
<keyword evidence="2" id="KW-1185">Reference proteome</keyword>
<gene>
    <name evidence="1" type="ORF">Q0590_06875</name>
</gene>
<name>A0ABT8R1J6_9BACT</name>
<protein>
    <submittedName>
        <fullName evidence="1">Uncharacterized protein</fullName>
    </submittedName>
</protein>